<dbReference type="Proteomes" id="UP000596083">
    <property type="component" value="Chromosome"/>
</dbReference>
<accession>A0A7T7HP16</accession>
<evidence type="ECO:0000313" key="3">
    <source>
        <dbReference type="Proteomes" id="UP000596083"/>
    </source>
</evidence>
<evidence type="ECO:0000256" key="1">
    <source>
        <dbReference type="SAM" id="Coils"/>
    </source>
</evidence>
<protein>
    <submittedName>
        <fullName evidence="2">Uncharacterized protein</fullName>
    </submittedName>
</protein>
<evidence type="ECO:0000313" key="2">
    <source>
        <dbReference type="EMBL" id="QQM32669.1"/>
    </source>
</evidence>
<reference evidence="2 3" key="1">
    <citation type="submission" date="2020-12" db="EMBL/GenBank/DDBJ databases">
        <authorList>
            <person name="Zheng R.K."/>
            <person name="Sun C.M."/>
        </authorList>
    </citation>
    <scope>NUCLEOTIDE SEQUENCE [LARGE SCALE GENOMIC DNA]</scope>
    <source>
        <strain evidence="2 3">ZRK001</strain>
    </source>
</reference>
<feature type="coiled-coil region" evidence="1">
    <location>
        <begin position="68"/>
        <end position="95"/>
    </location>
</feature>
<organism evidence="2 3">
    <name type="scientific">Martelella lutilitoris</name>
    <dbReference type="NCBI Taxonomy" id="2583532"/>
    <lineage>
        <taxon>Bacteria</taxon>
        <taxon>Pseudomonadati</taxon>
        <taxon>Pseudomonadota</taxon>
        <taxon>Alphaproteobacteria</taxon>
        <taxon>Hyphomicrobiales</taxon>
        <taxon>Aurantimonadaceae</taxon>
        <taxon>Martelella</taxon>
    </lineage>
</organism>
<dbReference type="AlphaFoldDB" id="A0A7T7HP16"/>
<dbReference type="EMBL" id="CP066786">
    <property type="protein sequence ID" value="QQM32669.1"/>
    <property type="molecule type" value="Genomic_DNA"/>
</dbReference>
<name>A0A7T7HP16_9HYPH</name>
<proteinExistence type="predicted"/>
<sequence length="114" mass="12934">MSCVDFASTTLQKHIAPPHAARNVKDRIRIASRKLGWSFSRTKDVWYADPRVSIDAEEMRVIEEAAGLKNARKELHELEMLIERAGALLDDEEKDRSRPFVDALRALVGTSDRS</sequence>
<gene>
    <name evidence="2" type="ORF">JET14_13410</name>
</gene>
<dbReference type="KEGG" id="mlut:JET14_13410"/>
<keyword evidence="1" id="KW-0175">Coiled coil</keyword>